<dbReference type="InterPro" id="IPR031825">
    <property type="entry name" value="RXLR"/>
</dbReference>
<feature type="signal peptide" evidence="5">
    <location>
        <begin position="1"/>
        <end position="23"/>
    </location>
</feature>
<evidence type="ECO:0000256" key="1">
    <source>
        <dbReference type="ARBA" id="ARBA00004613"/>
    </source>
</evidence>
<evidence type="ECO:0000256" key="4">
    <source>
        <dbReference type="ARBA" id="ARBA00022729"/>
    </source>
</evidence>
<keyword evidence="4 5" id="KW-0732">Signal</keyword>
<accession>A0A8T1WPV5</accession>
<keyword evidence="8" id="KW-1185">Reference proteome</keyword>
<dbReference type="Pfam" id="PF16810">
    <property type="entry name" value="RXLR"/>
    <property type="match status" value="1"/>
</dbReference>
<dbReference type="AlphaFoldDB" id="A0A8T1WPV5"/>
<comment type="subcellular location">
    <subcellularLocation>
        <location evidence="1 5">Secreted</location>
    </subcellularLocation>
</comment>
<sequence>MRLQYFLLVAAATLLATADGVAARVSSVQTSVSTTTSADIAPAVRSLANVEVNERNNKRLLRRSNEDQYDDEDEDDDEEDKDQDDEDERMMNTSGLKKWVKGVATKEGREQKAKKVRDEKTVDDMLAEGILNPSLLQYLKDNNMITSKKFSEMEKKLNGGTS</sequence>
<evidence type="ECO:0000256" key="3">
    <source>
        <dbReference type="ARBA" id="ARBA00022525"/>
    </source>
</evidence>
<comment type="similarity">
    <text evidence="2 5">Belongs to the RxLR effector family.</text>
</comment>
<gene>
    <name evidence="7" type="ORF">PHYBOEH_005938</name>
</gene>
<evidence type="ECO:0000313" key="7">
    <source>
        <dbReference type="EMBL" id="KAG7393983.1"/>
    </source>
</evidence>
<evidence type="ECO:0000256" key="5">
    <source>
        <dbReference type="RuleBase" id="RU367124"/>
    </source>
</evidence>
<feature type="chain" id="PRO_5035960593" description="RxLR effector protein" evidence="5">
    <location>
        <begin position="24"/>
        <end position="162"/>
    </location>
</feature>
<name>A0A8T1WPV5_9STRA</name>
<reference evidence="7" key="1">
    <citation type="submission" date="2021-02" db="EMBL/GenBank/DDBJ databases">
        <authorList>
            <person name="Palmer J.M."/>
        </authorList>
    </citation>
    <scope>NUCLEOTIDE SEQUENCE</scope>
    <source>
        <strain evidence="7">SCRP23</strain>
    </source>
</reference>
<organism evidence="7 8">
    <name type="scientific">Phytophthora boehmeriae</name>
    <dbReference type="NCBI Taxonomy" id="109152"/>
    <lineage>
        <taxon>Eukaryota</taxon>
        <taxon>Sar</taxon>
        <taxon>Stramenopiles</taxon>
        <taxon>Oomycota</taxon>
        <taxon>Peronosporomycetes</taxon>
        <taxon>Peronosporales</taxon>
        <taxon>Peronosporaceae</taxon>
        <taxon>Phytophthora</taxon>
    </lineage>
</organism>
<evidence type="ECO:0000256" key="6">
    <source>
        <dbReference type="SAM" id="MobiDB-lite"/>
    </source>
</evidence>
<dbReference type="GO" id="GO:0005576">
    <property type="term" value="C:extracellular region"/>
    <property type="evidence" value="ECO:0007669"/>
    <property type="project" value="UniProtKB-SubCell"/>
</dbReference>
<dbReference type="Proteomes" id="UP000693981">
    <property type="component" value="Unassembled WGS sequence"/>
</dbReference>
<dbReference type="EMBL" id="JAGDFL010000309">
    <property type="protein sequence ID" value="KAG7393983.1"/>
    <property type="molecule type" value="Genomic_DNA"/>
</dbReference>
<comment type="domain">
    <text evidence="5">The RxLR-dEER motif acts to carry the protein into the host cell cytoplasm through binding to cell surface phosphatidylinositol-3-phosphate.</text>
</comment>
<proteinExistence type="inferred from homology"/>
<evidence type="ECO:0000256" key="2">
    <source>
        <dbReference type="ARBA" id="ARBA00010400"/>
    </source>
</evidence>
<comment type="caution">
    <text evidence="7">The sequence shown here is derived from an EMBL/GenBank/DDBJ whole genome shotgun (WGS) entry which is preliminary data.</text>
</comment>
<evidence type="ECO:0000313" key="8">
    <source>
        <dbReference type="Proteomes" id="UP000693981"/>
    </source>
</evidence>
<protein>
    <recommendedName>
        <fullName evidence="5">RxLR effector protein</fullName>
    </recommendedName>
</protein>
<feature type="region of interest" description="Disordered" evidence="6">
    <location>
        <begin position="59"/>
        <end position="98"/>
    </location>
</feature>
<comment type="function">
    <text evidence="5">Effector that suppresses plant defense responses during pathogen infection.</text>
</comment>
<feature type="compositionally biased region" description="Acidic residues" evidence="6">
    <location>
        <begin position="67"/>
        <end position="88"/>
    </location>
</feature>
<keyword evidence="3 5" id="KW-0964">Secreted</keyword>